<dbReference type="KEGG" id="bdi:100829384"/>
<evidence type="ECO:0000313" key="6">
    <source>
        <dbReference type="EMBL" id="KQK05831.1"/>
    </source>
</evidence>
<dbReference type="eggNOG" id="ENOG502QUBD">
    <property type="taxonomic scope" value="Eukaryota"/>
</dbReference>
<dbReference type="EMBL" id="CM000881">
    <property type="protein sequence ID" value="PNT71081.1"/>
    <property type="molecule type" value="Genomic_DNA"/>
</dbReference>
<dbReference type="InterPro" id="IPR045281">
    <property type="entry name" value="CONSTANS-like"/>
</dbReference>
<keyword evidence="8" id="KW-1185">Reference proteome</keyword>
<evidence type="ECO:0000313" key="8">
    <source>
        <dbReference type="Proteomes" id="UP000008810"/>
    </source>
</evidence>
<name>I1HIK8_BRADI</name>
<feature type="domain" description="CCT" evidence="5">
    <location>
        <begin position="177"/>
        <end position="219"/>
    </location>
</feature>
<dbReference type="RefSeq" id="XP_003566168.1">
    <property type="nucleotide sequence ID" value="XM_003566120.4"/>
</dbReference>
<dbReference type="HOGENOM" id="CLU_073450_0_0_1"/>
<dbReference type="EnsemblPlants" id="KQK05831">
    <property type="protein sequence ID" value="KQK05831"/>
    <property type="gene ID" value="BRADI_2g22800v3"/>
</dbReference>
<dbReference type="InterPro" id="IPR010402">
    <property type="entry name" value="CCT_domain"/>
</dbReference>
<dbReference type="EnsemblPlants" id="PNT71082">
    <property type="protein sequence ID" value="PNT71082"/>
    <property type="gene ID" value="BRADI_2g22800v3"/>
</dbReference>
<keyword evidence="2 3" id="KW-0539">Nucleus</keyword>
<dbReference type="PANTHER" id="PTHR31319">
    <property type="entry name" value="ZINC FINGER PROTEIN CONSTANS-LIKE 4"/>
    <property type="match status" value="1"/>
</dbReference>
<evidence type="ECO:0000313" key="7">
    <source>
        <dbReference type="EnsemblPlants" id="PNT71082"/>
    </source>
</evidence>
<dbReference type="AlphaFoldDB" id="I1HIK8"/>
<dbReference type="EMBL" id="CM000881">
    <property type="protein sequence ID" value="KQK05831.1"/>
    <property type="molecule type" value="Genomic_DNA"/>
</dbReference>
<gene>
    <name evidence="7" type="primary">LOC100829384</name>
    <name evidence="6" type="ORF">BRADI_2g22800v3</name>
</gene>
<dbReference type="GO" id="GO:0009909">
    <property type="term" value="P:regulation of flower development"/>
    <property type="evidence" value="ECO:0000318"/>
    <property type="project" value="GO_Central"/>
</dbReference>
<dbReference type="RefSeq" id="XP_024314137.1">
    <property type="nucleotide sequence ID" value="XM_024458369.1"/>
</dbReference>
<proteinExistence type="predicted"/>
<protein>
    <recommendedName>
        <fullName evidence="5">CCT domain-containing protein</fullName>
    </recommendedName>
</protein>
<dbReference type="EnsemblPlants" id="PNT71081">
    <property type="protein sequence ID" value="PNT71081"/>
    <property type="gene ID" value="BRADI_2g22800v3"/>
</dbReference>
<evidence type="ECO:0000256" key="3">
    <source>
        <dbReference type="PROSITE-ProRule" id="PRU00357"/>
    </source>
</evidence>
<dbReference type="EMBL" id="CM000881">
    <property type="protein sequence ID" value="PNT71082.1"/>
    <property type="molecule type" value="Genomic_DNA"/>
</dbReference>
<reference evidence="7" key="3">
    <citation type="submission" date="2018-08" db="UniProtKB">
        <authorList>
            <consortium name="EnsemblPlants"/>
        </authorList>
    </citation>
    <scope>IDENTIFICATION</scope>
    <source>
        <strain evidence="7">cv. Bd21</strain>
    </source>
</reference>
<evidence type="ECO:0000256" key="1">
    <source>
        <dbReference type="ARBA" id="ARBA00004123"/>
    </source>
</evidence>
<reference evidence="6 7" key="1">
    <citation type="journal article" date="2010" name="Nature">
        <title>Genome sequencing and analysis of the model grass Brachypodium distachyon.</title>
        <authorList>
            <consortium name="International Brachypodium Initiative"/>
        </authorList>
    </citation>
    <scope>NUCLEOTIDE SEQUENCE [LARGE SCALE GENOMIC DNA]</scope>
    <source>
        <strain evidence="6">Bd21</strain>
        <strain evidence="7">cv. Bd21</strain>
    </source>
</reference>
<evidence type="ECO:0000256" key="2">
    <source>
        <dbReference type="ARBA" id="ARBA00023242"/>
    </source>
</evidence>
<evidence type="ECO:0000256" key="4">
    <source>
        <dbReference type="SAM" id="MobiDB-lite"/>
    </source>
</evidence>
<dbReference type="Gramene" id="PNT71081">
    <property type="protein sequence ID" value="PNT71081"/>
    <property type="gene ID" value="BRADI_2g22800v3"/>
</dbReference>
<dbReference type="Proteomes" id="UP000008810">
    <property type="component" value="Chromosome 2"/>
</dbReference>
<dbReference type="Pfam" id="PF06203">
    <property type="entry name" value="CCT"/>
    <property type="match status" value="1"/>
</dbReference>
<dbReference type="PANTHER" id="PTHR31319:SF115">
    <property type="entry name" value="OS05G0466100 PROTEIN"/>
    <property type="match status" value="1"/>
</dbReference>
<dbReference type="Gramene" id="PNT71082">
    <property type="protein sequence ID" value="PNT71082"/>
    <property type="gene ID" value="BRADI_2g22800v3"/>
</dbReference>
<dbReference type="OrthoDB" id="153872at2759"/>
<dbReference type="GeneID" id="100829384"/>
<comment type="subcellular location">
    <subcellularLocation>
        <location evidence="1 3">Nucleus</location>
    </subcellularLocation>
</comment>
<evidence type="ECO:0000259" key="5">
    <source>
        <dbReference type="PROSITE" id="PS51017"/>
    </source>
</evidence>
<reference evidence="6" key="2">
    <citation type="submission" date="2017-06" db="EMBL/GenBank/DDBJ databases">
        <title>WGS assembly of Brachypodium distachyon.</title>
        <authorList>
            <consortium name="The International Brachypodium Initiative"/>
            <person name="Lucas S."/>
            <person name="Harmon-Smith M."/>
            <person name="Lail K."/>
            <person name="Tice H."/>
            <person name="Grimwood J."/>
            <person name="Bruce D."/>
            <person name="Barry K."/>
            <person name="Shu S."/>
            <person name="Lindquist E."/>
            <person name="Wang M."/>
            <person name="Pitluck S."/>
            <person name="Vogel J.P."/>
            <person name="Garvin D.F."/>
            <person name="Mockler T.C."/>
            <person name="Schmutz J."/>
            <person name="Rokhsar D."/>
            <person name="Bevan M.W."/>
        </authorList>
    </citation>
    <scope>NUCLEOTIDE SEQUENCE</scope>
    <source>
        <strain evidence="6">Bd21</strain>
    </source>
</reference>
<feature type="region of interest" description="Disordered" evidence="4">
    <location>
        <begin position="137"/>
        <end position="156"/>
    </location>
</feature>
<accession>I1HIK8</accession>
<dbReference type="Gramene" id="KQK05831">
    <property type="protein sequence ID" value="KQK05831"/>
    <property type="gene ID" value="BRADI_2g22800v3"/>
</dbReference>
<organism evidence="7">
    <name type="scientific">Brachypodium distachyon</name>
    <name type="common">Purple false brome</name>
    <name type="synonym">Trachynia distachya</name>
    <dbReference type="NCBI Taxonomy" id="15368"/>
    <lineage>
        <taxon>Eukaryota</taxon>
        <taxon>Viridiplantae</taxon>
        <taxon>Streptophyta</taxon>
        <taxon>Embryophyta</taxon>
        <taxon>Tracheophyta</taxon>
        <taxon>Spermatophyta</taxon>
        <taxon>Magnoliopsida</taxon>
        <taxon>Liliopsida</taxon>
        <taxon>Poales</taxon>
        <taxon>Poaceae</taxon>
        <taxon>BOP clade</taxon>
        <taxon>Pooideae</taxon>
        <taxon>Stipodae</taxon>
        <taxon>Brachypodieae</taxon>
        <taxon>Brachypodium</taxon>
    </lineage>
</organism>
<dbReference type="GO" id="GO:0005634">
    <property type="term" value="C:nucleus"/>
    <property type="evidence" value="ECO:0000318"/>
    <property type="project" value="GO_Central"/>
</dbReference>
<sequence>MFNPSSSSVPTYNDLSMHHAVSFSTASLPTAPTEIPRRSSGFFHDNGAVISPSNVAASAPPPYPSSLPSYYVHNTQSFPFHLQYPDALNRNATFSCQSPSACQVHPPPASYSPSSSSGGFLEFCPGTMRRVFSAGDLQGKNVSPPTPPPPQFSGDNCSQEVVEPFLEKVGRYSTEERKERIERYRTKRQQRNFQKKITYACRKTLADSRPRVQGRFARNVETDGEVVADFERDVGSDISYEYCSYNDLSSNSYDSQNQHRETGSSMTFNDNKWWWGMPVAANEHQQQQQPQQLGFNLDDEDQLWASLADMCSGT</sequence>
<dbReference type="STRING" id="15368.I1HIK8"/>
<dbReference type="PROSITE" id="PS51017">
    <property type="entry name" value="CCT"/>
    <property type="match status" value="1"/>
</dbReference>
<dbReference type="OMA" id="GAANWQH"/>